<dbReference type="SUPFAM" id="SSF51182">
    <property type="entry name" value="RmlC-like cupins"/>
    <property type="match status" value="1"/>
</dbReference>
<accession>A0A502BLH1</accession>
<dbReference type="InterPro" id="IPR013096">
    <property type="entry name" value="Cupin_2"/>
</dbReference>
<dbReference type="OrthoDB" id="9811153at2"/>
<sequence>MNIHQIDWSKIEWKTIRTGVEQKAFSGNGATLALHRLQPGHEPKPHKHSNEQIAYIVSGTADFHIADTVIRLGPGGIVVIPPDTMHHAVVIGDEEVINIDVFTPARPEYAPLPEV</sequence>
<dbReference type="PANTHER" id="PTHR40112:SF1">
    <property type="entry name" value="H2HPP ISOMERASE"/>
    <property type="match status" value="1"/>
</dbReference>
<organism evidence="2 3">
    <name type="scientific">Brucella gallinifaecis</name>
    <dbReference type="NCBI Taxonomy" id="215590"/>
    <lineage>
        <taxon>Bacteria</taxon>
        <taxon>Pseudomonadati</taxon>
        <taxon>Pseudomonadota</taxon>
        <taxon>Alphaproteobacteria</taxon>
        <taxon>Hyphomicrobiales</taxon>
        <taxon>Brucellaceae</taxon>
        <taxon>Brucella/Ochrobactrum group</taxon>
        <taxon>Brucella</taxon>
    </lineage>
</organism>
<evidence type="ECO:0000313" key="2">
    <source>
        <dbReference type="EMBL" id="TPF74677.1"/>
    </source>
</evidence>
<dbReference type="AlphaFoldDB" id="A0A502BLH1"/>
<dbReference type="Gene3D" id="2.60.120.10">
    <property type="entry name" value="Jelly Rolls"/>
    <property type="match status" value="1"/>
</dbReference>
<protein>
    <submittedName>
        <fullName evidence="2">Cupin domain-containing protein</fullName>
    </submittedName>
</protein>
<evidence type="ECO:0000259" key="1">
    <source>
        <dbReference type="Pfam" id="PF07883"/>
    </source>
</evidence>
<dbReference type="Proteomes" id="UP000315388">
    <property type="component" value="Unassembled WGS sequence"/>
</dbReference>
<name>A0A502BLH1_9HYPH</name>
<gene>
    <name evidence="2" type="ORF">FHY56_13180</name>
</gene>
<dbReference type="InterPro" id="IPR011051">
    <property type="entry name" value="RmlC_Cupin_sf"/>
</dbReference>
<dbReference type="EMBL" id="VEWJ01000009">
    <property type="protein sequence ID" value="TPF74677.1"/>
    <property type="molecule type" value="Genomic_DNA"/>
</dbReference>
<reference evidence="2 3" key="1">
    <citation type="journal article" date="2003" name="Int. J. Syst. Evol. Microbiol.">
        <title>Towards a standardized format for the description of a novel species (of an established genus): Ochrobactrum gallinifaecis sp. nov.</title>
        <authorList>
            <person name="Kampfer P."/>
            <person name="Buczolits S."/>
            <person name="Albrecht A."/>
            <person name="Busse H.J."/>
            <person name="Stackebrandt E."/>
        </authorList>
    </citation>
    <scope>NUCLEOTIDE SEQUENCE [LARGE SCALE GENOMIC DNA]</scope>
    <source>
        <strain evidence="2 3">ISO 196</strain>
    </source>
</reference>
<dbReference type="PANTHER" id="PTHR40112">
    <property type="entry name" value="H2HPP ISOMERASE"/>
    <property type="match status" value="1"/>
</dbReference>
<dbReference type="InterPro" id="IPR052535">
    <property type="entry name" value="Bacilysin_H2HPP_isomerase"/>
</dbReference>
<dbReference type="Pfam" id="PF07883">
    <property type="entry name" value="Cupin_2"/>
    <property type="match status" value="1"/>
</dbReference>
<comment type="caution">
    <text evidence="2">The sequence shown here is derived from an EMBL/GenBank/DDBJ whole genome shotgun (WGS) entry which is preliminary data.</text>
</comment>
<dbReference type="InterPro" id="IPR014710">
    <property type="entry name" value="RmlC-like_jellyroll"/>
</dbReference>
<dbReference type="CDD" id="cd02238">
    <property type="entry name" value="cupin_KdgF"/>
    <property type="match status" value="1"/>
</dbReference>
<proteinExistence type="predicted"/>
<feature type="domain" description="Cupin type-2" evidence="1">
    <location>
        <begin position="34"/>
        <end position="102"/>
    </location>
</feature>
<keyword evidence="3" id="KW-1185">Reference proteome</keyword>
<dbReference type="RefSeq" id="WP_140905663.1">
    <property type="nucleotide sequence ID" value="NZ_JBHTMD010000022.1"/>
</dbReference>
<evidence type="ECO:0000313" key="3">
    <source>
        <dbReference type="Proteomes" id="UP000315388"/>
    </source>
</evidence>